<dbReference type="EMBL" id="CP036313">
    <property type="protein sequence ID" value="QBH14771.1"/>
    <property type="molecule type" value="Genomic_DNA"/>
</dbReference>
<dbReference type="AlphaFoldDB" id="A0A328FGR3"/>
<evidence type="ECO:0000313" key="4">
    <source>
        <dbReference type="EMBL" id="RAM03804.1"/>
    </source>
</evidence>
<keyword evidence="1" id="KW-0812">Transmembrane</keyword>
<keyword evidence="6" id="KW-1185">Reference proteome</keyword>
<dbReference type="Proteomes" id="UP000248798">
    <property type="component" value="Unassembled WGS sequence"/>
</dbReference>
<reference evidence="3 6" key="2">
    <citation type="submission" date="2019-02" db="EMBL/GenBank/DDBJ databases">
        <title>Complete genome sequence of Desulfobacter hydrogenophilus AcRS1.</title>
        <authorList>
            <person name="Marietou A."/>
            <person name="Lund M.B."/>
            <person name="Marshall I.P.G."/>
            <person name="Schreiber L."/>
            <person name="Jorgensen B."/>
        </authorList>
    </citation>
    <scope>NUCLEOTIDE SEQUENCE [LARGE SCALE GENOMIC DNA]</scope>
    <source>
        <strain evidence="3 6">AcRS1</strain>
    </source>
</reference>
<dbReference type="SMART" id="SM00471">
    <property type="entry name" value="HDc"/>
    <property type="match status" value="1"/>
</dbReference>
<dbReference type="RefSeq" id="WP_111953119.1">
    <property type="nucleotide sequence ID" value="NZ_CP036313.1"/>
</dbReference>
<protein>
    <submittedName>
        <fullName evidence="3">HD-GYP domain-containing protein</fullName>
    </submittedName>
</protein>
<reference evidence="4 5" key="1">
    <citation type="submission" date="2018-06" db="EMBL/GenBank/DDBJ databases">
        <title>Complete Genome Sequence of Desulfobacter hydrogenophilus (DSM3380).</title>
        <authorList>
            <person name="Marietou A."/>
            <person name="Schreiber L."/>
            <person name="Marshall I."/>
            <person name="Jorgensen B."/>
        </authorList>
    </citation>
    <scope>NUCLEOTIDE SEQUENCE [LARGE SCALE GENOMIC DNA]</scope>
    <source>
        <strain evidence="4 5">DSM 3380</strain>
    </source>
</reference>
<dbReference type="Proteomes" id="UP000293902">
    <property type="component" value="Chromosome"/>
</dbReference>
<evidence type="ECO:0000313" key="6">
    <source>
        <dbReference type="Proteomes" id="UP000293902"/>
    </source>
</evidence>
<dbReference type="OrthoDB" id="9764337at2"/>
<keyword evidence="1" id="KW-0472">Membrane</keyword>
<evidence type="ECO:0000256" key="1">
    <source>
        <dbReference type="SAM" id="Phobius"/>
    </source>
</evidence>
<gene>
    <name evidence="4" type="ORF">DO021_01775</name>
    <name evidence="3" type="ORF">EYB58_18735</name>
</gene>
<dbReference type="Gene3D" id="1.10.3210.10">
    <property type="entry name" value="Hypothetical protein af1432"/>
    <property type="match status" value="1"/>
</dbReference>
<dbReference type="CDD" id="cd00077">
    <property type="entry name" value="HDc"/>
    <property type="match status" value="1"/>
</dbReference>
<dbReference type="Pfam" id="PF13487">
    <property type="entry name" value="HD_5"/>
    <property type="match status" value="1"/>
</dbReference>
<keyword evidence="1" id="KW-1133">Transmembrane helix</keyword>
<evidence type="ECO:0000313" key="5">
    <source>
        <dbReference type="Proteomes" id="UP000248798"/>
    </source>
</evidence>
<feature type="transmembrane region" description="Helical" evidence="1">
    <location>
        <begin position="14"/>
        <end position="36"/>
    </location>
</feature>
<sequence length="424" mass="48768">MKNGIGSKKLLSIFFRRIAGCTILLLLFWGGVVYLYQTRQIKQELFLQAKKVGSIFIEGRVRPLSKKDSRLFEHIINLLHQKLTHFRVVMLDVYDTGKQDIFHYVSEPDFPAVSKGKKILGKVFSLVDDEEYIFIKFQNDLYLRIFSPLYHDQTLLGFMDIMVAVDPNILDRLKKTRTMALIMTISTILTMTLVLYPLTYNFYRKLQGISRELRESHLHTILALGNAIAKRDSDTDEHNYRVTYYSLCLAEHVNMSPASIRTLVKGAFLHDVGKIGISDNILLKHGKLTEEEFKVMQTHVELGGQIVKDIRWLADAREVILFHHERYDGSGYPFGTAGEQIPLTARIFAVVDVFDALTSQRPYKQAFSYGDAIKILTKEAQGFDPKILNAFIEISKVLYDETAPAGKMELIKRLEVKLFHYFEN</sequence>
<dbReference type="PROSITE" id="PS51832">
    <property type="entry name" value="HD_GYP"/>
    <property type="match status" value="1"/>
</dbReference>
<dbReference type="PANTHER" id="PTHR45228">
    <property type="entry name" value="CYCLIC DI-GMP PHOSPHODIESTERASE TM_0186-RELATED"/>
    <property type="match status" value="1"/>
</dbReference>
<proteinExistence type="predicted"/>
<dbReference type="InterPro" id="IPR003607">
    <property type="entry name" value="HD/PDEase_dom"/>
</dbReference>
<dbReference type="InterPro" id="IPR052020">
    <property type="entry name" value="Cyclic_di-GMP/3'3'-cGAMP_PDE"/>
</dbReference>
<name>A0A328FGR3_9BACT</name>
<evidence type="ECO:0000313" key="3">
    <source>
        <dbReference type="EMBL" id="QBH14771.1"/>
    </source>
</evidence>
<feature type="domain" description="HD-GYP" evidence="2">
    <location>
        <begin position="213"/>
        <end position="407"/>
    </location>
</feature>
<dbReference type="InterPro" id="IPR037522">
    <property type="entry name" value="HD_GYP_dom"/>
</dbReference>
<feature type="transmembrane region" description="Helical" evidence="1">
    <location>
        <begin position="180"/>
        <end position="203"/>
    </location>
</feature>
<dbReference type="EMBL" id="QLNI01000002">
    <property type="protein sequence ID" value="RAM03804.1"/>
    <property type="molecule type" value="Genomic_DNA"/>
</dbReference>
<organism evidence="4 5">
    <name type="scientific">Desulfobacter hydrogenophilus</name>
    <dbReference type="NCBI Taxonomy" id="2291"/>
    <lineage>
        <taxon>Bacteria</taxon>
        <taxon>Pseudomonadati</taxon>
        <taxon>Thermodesulfobacteriota</taxon>
        <taxon>Desulfobacteria</taxon>
        <taxon>Desulfobacterales</taxon>
        <taxon>Desulfobacteraceae</taxon>
        <taxon>Desulfobacter</taxon>
    </lineage>
</organism>
<accession>A0A328FGR3</accession>
<dbReference type="SUPFAM" id="SSF109604">
    <property type="entry name" value="HD-domain/PDEase-like"/>
    <property type="match status" value="1"/>
</dbReference>
<evidence type="ECO:0000259" key="2">
    <source>
        <dbReference type="PROSITE" id="PS51832"/>
    </source>
</evidence>